<name>A0A2T3FLF1_9CLOT</name>
<dbReference type="PANTHER" id="PTHR43016:SF13">
    <property type="entry name" value="PRESEQUENCE PROTEASE, MITOCHONDRIAL"/>
    <property type="match status" value="1"/>
</dbReference>
<dbReference type="InterPro" id="IPR011249">
    <property type="entry name" value="Metalloenz_LuxS/M16"/>
</dbReference>
<accession>A0A2T3FLF1</accession>
<keyword evidence="4" id="KW-1185">Reference proteome</keyword>
<dbReference type="Gene3D" id="3.30.830.10">
    <property type="entry name" value="Metalloenzyme, LuxS/M16 peptidase-like"/>
    <property type="match status" value="4"/>
</dbReference>
<dbReference type="Pfam" id="PF08367">
    <property type="entry name" value="M16C_assoc"/>
    <property type="match status" value="1"/>
</dbReference>
<dbReference type="SUPFAM" id="SSF63411">
    <property type="entry name" value="LuxS/MPP-like metallohydrolase"/>
    <property type="match status" value="4"/>
</dbReference>
<sequence length="1057" mass="120286">MCFFLWKYRTCFCIIDIEKRQQTNDGRRHDKRMAGTKQWRAADGRLQPGFQTAGFTLKQVGKLQALGAQTLYFEHEKSGASLFYIRNKDTNRGFSISYRTPHLDETDTNHVFEHSVLASSDKYPSKDIFFDLCSKTYHTFVNAFTYIPFTAYPVCSQSEEQLLKMADVYLSCMKAPGIRRERRFFDREAVRYELRDRKSPITLAGTVYSEDFGMLNDTDNEALRNVLRALYPGETAANANGQAHRFYKDLTYEHTMEMYDRFYRFDNALILLYGDLDWKRFLAFLDKEYLCDAKKSYGKEDGWSFQSGSGRQEKQEMQNRGMSAFYSPEPDGLENGGESFFRQATVPSPAYRGDASENAAVVSYAMDLSGISWEKLIQYSIIAGMMNVDGSVFREKLRTAGIHCDASASVMMEAEKPFFVFEMTDSSPKDAERFRQVSDETLCEMQERGIDPSVVETALKARAIHDYTAGEDTDVFADSIVPEVSLKWALTGDADVYADEAAAYDSLDAGTAQAEIRRFAAELGAAKRRVLVTTVPMPGMAEAMEQERDAYLAQMKAEMSEAELDALIAKTLDFDAWNASECSNADFMIRIDELPPPEETPEYQIYEINGISIYESPSDLEAISYNRLYLDLSGVPEEDRFYIPLYTMFVSELENARYGRMEKENQIERYLHDFSMNEGHPEVRAGRNSHPTLAVSWYGMAEDYEESLYVLLELLSHPLWRDKNAVLQALDETIPSCDESRSDAYSLAVRLAASGYSINTRYQEYVGGQAFYEFLKKLRGRLEQEDAAIFQLAEKMEEVRDRILHGTAVTILHVAPRENLEWMRNCAGRILGNLRGEQMPDHENKTENRGENAGYTFPVPARREAVIVESSSQYTVFSAELSAVDGFSGRILPYVNALDDRYFVPQLRFQGGAYSASFAFTPTMDRIVASTYRDPKVSETIEAIRAAAGVLEKLQLSEADRNGYILSSYGNATAPCGCLGRRMAAMQYAYNGLDIVQIRRWTEEICETTAEDQKEAARIIRRLLEEAWIVTTGNQTAIEMDRDCFDRIRDFRSKMAE</sequence>
<dbReference type="SMART" id="SM01264">
    <property type="entry name" value="M16C_associated"/>
    <property type="match status" value="1"/>
</dbReference>
<comment type="caution">
    <text evidence="3">The sequence shown here is derived from an EMBL/GenBank/DDBJ whole genome shotgun (WGS) entry which is preliminary data.</text>
</comment>
<dbReference type="GO" id="GO:0006508">
    <property type="term" value="P:proteolysis"/>
    <property type="evidence" value="ECO:0007669"/>
    <property type="project" value="InterPro"/>
</dbReference>
<dbReference type="AlphaFoldDB" id="A0A2T3FLF1"/>
<gene>
    <name evidence="3" type="ORF">C7U56_12750</name>
</gene>
<feature type="coiled-coil region" evidence="1">
    <location>
        <begin position="775"/>
        <end position="802"/>
    </location>
</feature>
<feature type="domain" description="Peptidase M16C associated" evidence="2">
    <location>
        <begin position="534"/>
        <end position="778"/>
    </location>
</feature>
<protein>
    <recommendedName>
        <fullName evidence="2">Peptidase M16C associated domain-containing protein</fullName>
    </recommendedName>
</protein>
<evidence type="ECO:0000313" key="3">
    <source>
        <dbReference type="EMBL" id="PST36107.1"/>
    </source>
</evidence>
<dbReference type="PANTHER" id="PTHR43016">
    <property type="entry name" value="PRESEQUENCE PROTEASE"/>
    <property type="match status" value="1"/>
</dbReference>
<evidence type="ECO:0000259" key="2">
    <source>
        <dbReference type="SMART" id="SM01264"/>
    </source>
</evidence>
<evidence type="ECO:0000313" key="4">
    <source>
        <dbReference type="Proteomes" id="UP000241048"/>
    </source>
</evidence>
<dbReference type="EMBL" id="PYLO01000005">
    <property type="protein sequence ID" value="PST36107.1"/>
    <property type="molecule type" value="Genomic_DNA"/>
</dbReference>
<dbReference type="InterPro" id="IPR013578">
    <property type="entry name" value="Peptidase_M16C_assoc"/>
</dbReference>
<proteinExistence type="predicted"/>
<organism evidence="3 4">
    <name type="scientific">Clostridium fessum</name>
    <dbReference type="NCBI Taxonomy" id="2126740"/>
    <lineage>
        <taxon>Bacteria</taxon>
        <taxon>Bacillati</taxon>
        <taxon>Bacillota</taxon>
        <taxon>Clostridia</taxon>
        <taxon>Eubacteriales</taxon>
        <taxon>Clostridiaceae</taxon>
        <taxon>Clostridium</taxon>
    </lineage>
</organism>
<dbReference type="GO" id="GO:0046872">
    <property type="term" value="F:metal ion binding"/>
    <property type="evidence" value="ECO:0007669"/>
    <property type="project" value="InterPro"/>
</dbReference>
<dbReference type="Proteomes" id="UP000241048">
    <property type="component" value="Unassembled WGS sequence"/>
</dbReference>
<reference evidence="3 4" key="1">
    <citation type="submission" date="2018-03" db="EMBL/GenBank/DDBJ databases">
        <title>Lachnoclostridium SNUG30386 gen.nov., sp.nov., isolated from human faeces.</title>
        <authorList>
            <person name="Seo B."/>
            <person name="Jeon K."/>
            <person name="Ko G."/>
        </authorList>
    </citation>
    <scope>NUCLEOTIDE SEQUENCE [LARGE SCALE GENOMIC DNA]</scope>
    <source>
        <strain evidence="3 4">SNUG30386</strain>
    </source>
</reference>
<keyword evidence="1" id="KW-0175">Coiled coil</keyword>
<evidence type="ECO:0000256" key="1">
    <source>
        <dbReference type="SAM" id="Coils"/>
    </source>
</evidence>